<protein>
    <submittedName>
        <fullName evidence="2">Uncharacterized protein</fullName>
    </submittedName>
</protein>
<sequence>MEVDTFGAQGEQAEEGENGEVKVLLEKIKRNLAKIDRKLDVLTLMLDTMKEKVEKHDQCLNLSEQQISDTDDALTDVAKTQKEIMTELIIVKQKNEDLEAHCRKSNICIIDVLQSTIRMEAHVNKKLLVEVFSCTQLSSVFVAEGEHHTTDPLPVPGTPPRPFWPDYLTIETAMLF</sequence>
<dbReference type="EMBL" id="JANPWB010000007">
    <property type="protein sequence ID" value="KAJ1174105.1"/>
    <property type="molecule type" value="Genomic_DNA"/>
</dbReference>
<keyword evidence="3" id="KW-1185">Reference proteome</keyword>
<reference evidence="2" key="1">
    <citation type="journal article" date="2022" name="bioRxiv">
        <title>Sequencing and chromosome-scale assembly of the giantPleurodeles waltlgenome.</title>
        <authorList>
            <person name="Brown T."/>
            <person name="Elewa A."/>
            <person name="Iarovenko S."/>
            <person name="Subramanian E."/>
            <person name="Araus A.J."/>
            <person name="Petzold A."/>
            <person name="Susuki M."/>
            <person name="Suzuki K.-i.T."/>
            <person name="Hayashi T."/>
            <person name="Toyoda A."/>
            <person name="Oliveira C."/>
            <person name="Osipova E."/>
            <person name="Leigh N.D."/>
            <person name="Simon A."/>
            <person name="Yun M.H."/>
        </authorList>
    </citation>
    <scope>NUCLEOTIDE SEQUENCE</scope>
    <source>
        <strain evidence="2">20211129_DDA</strain>
        <tissue evidence="2">Liver</tissue>
    </source>
</reference>
<feature type="coiled-coil region" evidence="1">
    <location>
        <begin position="25"/>
        <end position="52"/>
    </location>
</feature>
<evidence type="ECO:0000256" key="1">
    <source>
        <dbReference type="SAM" id="Coils"/>
    </source>
</evidence>
<organism evidence="2 3">
    <name type="scientific">Pleurodeles waltl</name>
    <name type="common">Iberian ribbed newt</name>
    <dbReference type="NCBI Taxonomy" id="8319"/>
    <lineage>
        <taxon>Eukaryota</taxon>
        <taxon>Metazoa</taxon>
        <taxon>Chordata</taxon>
        <taxon>Craniata</taxon>
        <taxon>Vertebrata</taxon>
        <taxon>Euteleostomi</taxon>
        <taxon>Amphibia</taxon>
        <taxon>Batrachia</taxon>
        <taxon>Caudata</taxon>
        <taxon>Salamandroidea</taxon>
        <taxon>Salamandridae</taxon>
        <taxon>Pleurodelinae</taxon>
        <taxon>Pleurodeles</taxon>
    </lineage>
</organism>
<accession>A0AAV7TCZ9</accession>
<keyword evidence="1" id="KW-0175">Coiled coil</keyword>
<proteinExistence type="predicted"/>
<name>A0AAV7TCZ9_PLEWA</name>
<evidence type="ECO:0000313" key="2">
    <source>
        <dbReference type="EMBL" id="KAJ1174105.1"/>
    </source>
</evidence>
<evidence type="ECO:0000313" key="3">
    <source>
        <dbReference type="Proteomes" id="UP001066276"/>
    </source>
</evidence>
<gene>
    <name evidence="2" type="ORF">NDU88_005928</name>
</gene>
<comment type="caution">
    <text evidence="2">The sequence shown here is derived from an EMBL/GenBank/DDBJ whole genome shotgun (WGS) entry which is preliminary data.</text>
</comment>
<dbReference type="Proteomes" id="UP001066276">
    <property type="component" value="Chromosome 4_1"/>
</dbReference>
<dbReference type="AlphaFoldDB" id="A0AAV7TCZ9"/>